<evidence type="ECO:0000256" key="5">
    <source>
        <dbReference type="ARBA" id="ARBA00011447"/>
    </source>
</evidence>
<keyword evidence="9 13" id="KW-0663">Pyridoxal phosphate</keyword>
<comment type="similarity">
    <text evidence="4 13">Belongs to the serine/threonine dehydratase family.</text>
</comment>
<evidence type="ECO:0000256" key="2">
    <source>
        <dbReference type="ARBA" id="ARBA00001933"/>
    </source>
</evidence>
<dbReference type="UniPathway" id="UPA00052">
    <property type="reaction ID" value="UER00507"/>
</dbReference>
<dbReference type="InterPro" id="IPR002912">
    <property type="entry name" value="ACT_dom"/>
</dbReference>
<evidence type="ECO:0000256" key="11">
    <source>
        <dbReference type="ARBA" id="ARBA00025527"/>
    </source>
</evidence>
<dbReference type="InterPro" id="IPR050147">
    <property type="entry name" value="Ser/Thr_Dehydratase"/>
</dbReference>
<dbReference type="KEGG" id="clt:CM240_0802"/>
<dbReference type="PATRIC" id="fig|1216932.3.peg.787"/>
<dbReference type="GO" id="GO:0009097">
    <property type="term" value="P:isoleucine biosynthetic process"/>
    <property type="evidence" value="ECO:0007669"/>
    <property type="project" value="TreeGrafter"/>
</dbReference>
<dbReference type="GO" id="GO:0006565">
    <property type="term" value="P:L-serine catabolic process"/>
    <property type="evidence" value="ECO:0007669"/>
    <property type="project" value="TreeGrafter"/>
</dbReference>
<dbReference type="Pfam" id="PF00291">
    <property type="entry name" value="PALP"/>
    <property type="match status" value="1"/>
</dbReference>
<dbReference type="STRING" id="1216932.CM240_0802"/>
<reference evidence="15 16" key="1">
    <citation type="submission" date="2013-11" db="EMBL/GenBank/DDBJ databases">
        <title>Complete genome sequence of Clostridum sp. M2/40.</title>
        <authorList>
            <person name="Wibberg D."/>
            <person name="Puehler A."/>
            <person name="Schlueter A."/>
        </authorList>
    </citation>
    <scope>NUCLEOTIDE SEQUENCE [LARGE SCALE GENOMIC DNA]</scope>
    <source>
        <strain evidence="16">M2/40</strain>
    </source>
</reference>
<evidence type="ECO:0000313" key="16">
    <source>
        <dbReference type="Proteomes" id="UP000019426"/>
    </source>
</evidence>
<dbReference type="InterPro" id="IPR005789">
    <property type="entry name" value="Thr_deHydtase_catblc"/>
</dbReference>
<evidence type="ECO:0000256" key="9">
    <source>
        <dbReference type="ARBA" id="ARBA00022898"/>
    </source>
</evidence>
<feature type="domain" description="ACT" evidence="14">
    <location>
        <begin position="324"/>
        <end position="399"/>
    </location>
</feature>
<evidence type="ECO:0000256" key="4">
    <source>
        <dbReference type="ARBA" id="ARBA00010869"/>
    </source>
</evidence>
<organism evidence="15 16">
    <name type="scientific">Clostridium bornimense</name>
    <dbReference type="NCBI Taxonomy" id="1216932"/>
    <lineage>
        <taxon>Bacteria</taxon>
        <taxon>Bacillati</taxon>
        <taxon>Bacillota</taxon>
        <taxon>Clostridia</taxon>
        <taxon>Eubacteriales</taxon>
        <taxon>Clostridiaceae</taxon>
        <taxon>Clostridium</taxon>
    </lineage>
</organism>
<evidence type="ECO:0000256" key="6">
    <source>
        <dbReference type="ARBA" id="ARBA00012096"/>
    </source>
</evidence>
<evidence type="ECO:0000259" key="14">
    <source>
        <dbReference type="PROSITE" id="PS51671"/>
    </source>
</evidence>
<comment type="function">
    <text evidence="11 13">Catalyzes the anaerobic formation of alpha-ketobutyrate and ammonia from threonine in a two-step reaction. The first step involved a dehydration of threonine and a production of enamine intermediates (aminocrotonate), which tautomerizes to its imine form (iminobutyrate). Both intermediates are unstable and short-lived. The second step is the nonenzymatic hydrolysis of the enamine/imine intermediates to form 2-ketobutyrate and free ammonia. In the low water environment of the cell, the second step is accelerated by RidA.</text>
</comment>
<dbReference type="PANTHER" id="PTHR48078:SF6">
    <property type="entry name" value="L-THREONINE DEHYDRATASE CATABOLIC TDCB"/>
    <property type="match status" value="1"/>
</dbReference>
<dbReference type="InterPro" id="IPR036052">
    <property type="entry name" value="TrpB-like_PALP_sf"/>
</dbReference>
<keyword evidence="10 13" id="KW-0456">Lyase</keyword>
<evidence type="ECO:0000256" key="1">
    <source>
        <dbReference type="ARBA" id="ARBA00001274"/>
    </source>
</evidence>
<dbReference type="PROSITE" id="PS51671">
    <property type="entry name" value="ACT"/>
    <property type="match status" value="1"/>
</dbReference>
<dbReference type="InterPro" id="IPR044561">
    <property type="entry name" value="ACT_ThrD-II-like"/>
</dbReference>
<proteinExistence type="inferred from homology"/>
<gene>
    <name evidence="15" type="primary">tdcB</name>
    <name evidence="15" type="ORF">CM240_0802</name>
</gene>
<evidence type="ECO:0000256" key="12">
    <source>
        <dbReference type="ARBA" id="ARBA00031427"/>
    </source>
</evidence>
<evidence type="ECO:0000256" key="13">
    <source>
        <dbReference type="RuleBase" id="RU363083"/>
    </source>
</evidence>
<protein>
    <recommendedName>
        <fullName evidence="7 13">L-threonine dehydratase catabolic TdcB</fullName>
        <ecNumber evidence="6 13">4.3.1.19</ecNumber>
    </recommendedName>
    <alternativeName>
        <fullName evidence="12 13">Threonine deaminase</fullName>
    </alternativeName>
</protein>
<evidence type="ECO:0000256" key="8">
    <source>
        <dbReference type="ARBA" id="ARBA00022533"/>
    </source>
</evidence>
<dbReference type="CDD" id="cd01562">
    <property type="entry name" value="Thr-dehyd"/>
    <property type="match status" value="1"/>
</dbReference>
<keyword evidence="13" id="KW-0547">Nucleotide-binding</keyword>
<dbReference type="NCBIfam" id="TIGR01127">
    <property type="entry name" value="ilvA_1Cterm"/>
    <property type="match status" value="1"/>
</dbReference>
<evidence type="ECO:0000313" key="15">
    <source>
        <dbReference type="EMBL" id="CDM67967.1"/>
    </source>
</evidence>
<dbReference type="EMBL" id="HG917868">
    <property type="protein sequence ID" value="CDM67967.1"/>
    <property type="molecule type" value="Genomic_DNA"/>
</dbReference>
<dbReference type="CDD" id="cd04886">
    <property type="entry name" value="ACT_ThrD-II-like"/>
    <property type="match status" value="1"/>
</dbReference>
<dbReference type="GO" id="GO:0030170">
    <property type="term" value="F:pyridoxal phosphate binding"/>
    <property type="evidence" value="ECO:0007669"/>
    <property type="project" value="InterPro"/>
</dbReference>
<dbReference type="Gene3D" id="3.40.50.1100">
    <property type="match status" value="2"/>
</dbReference>
<dbReference type="SUPFAM" id="SSF53686">
    <property type="entry name" value="Tryptophan synthase beta subunit-like PLP-dependent enzymes"/>
    <property type="match status" value="1"/>
</dbReference>
<dbReference type="GO" id="GO:0070689">
    <property type="term" value="P:L-threonine catabolic process to propionate"/>
    <property type="evidence" value="ECO:0007669"/>
    <property type="project" value="UniProtKB-UniPathway"/>
</dbReference>
<dbReference type="HOGENOM" id="CLU_021152_4_0_9"/>
<dbReference type="PANTHER" id="PTHR48078">
    <property type="entry name" value="THREONINE DEHYDRATASE, MITOCHONDRIAL-RELATED"/>
    <property type="match status" value="1"/>
</dbReference>
<keyword evidence="16" id="KW-1185">Reference proteome</keyword>
<accession>W6S107</accession>
<dbReference type="FunFam" id="3.40.50.1100:FF:000005">
    <property type="entry name" value="Threonine dehydratase catabolic"/>
    <property type="match status" value="1"/>
</dbReference>
<comment type="catalytic activity">
    <reaction evidence="1 13">
        <text>L-threonine = 2-oxobutanoate + NH4(+)</text>
        <dbReference type="Rhea" id="RHEA:22108"/>
        <dbReference type="ChEBI" id="CHEBI:16763"/>
        <dbReference type="ChEBI" id="CHEBI:28938"/>
        <dbReference type="ChEBI" id="CHEBI:57926"/>
        <dbReference type="EC" id="4.3.1.19"/>
    </reaction>
</comment>
<comment type="subunit">
    <text evidence="5 13">In the native structure, TdcB is in a dimeric form, whereas in the TdcB-AMP complex, it exists in a tetrameric form (dimer of dimers).</text>
</comment>
<dbReference type="RefSeq" id="WP_044036664.1">
    <property type="nucleotide sequence ID" value="NZ_HG917868.1"/>
</dbReference>
<comment type="pathway">
    <text evidence="3 13">Amino-acid degradation; L-threonine degradation via propanoate pathway; propanoate from L-threonine: step 1/4.</text>
</comment>
<dbReference type="OrthoDB" id="9811476at2"/>
<dbReference type="eggNOG" id="COG1171">
    <property type="taxonomic scope" value="Bacteria"/>
</dbReference>
<dbReference type="GO" id="GO:0003941">
    <property type="term" value="F:L-serine ammonia-lyase activity"/>
    <property type="evidence" value="ECO:0007669"/>
    <property type="project" value="TreeGrafter"/>
</dbReference>
<dbReference type="InterPro" id="IPR000634">
    <property type="entry name" value="Ser/Thr_deHydtase_PyrdxlP-BS"/>
</dbReference>
<dbReference type="PROSITE" id="PS00165">
    <property type="entry name" value="DEHYDRATASE_SER_THR"/>
    <property type="match status" value="1"/>
</dbReference>
<sequence length="399" mass="43210">MHLDKIKMARENIKDIIEKTPLMHSNVFSKECGNDVYMKCENLQITGAYKLRGALNKITTLTDEQKSKGVVCSSAGNHAQGVAYASNLFGIKSKIVMPKTTPLIKVKSTKDFGGNVVLHGNVYDDAYNEARRIEKEDGSVFIHPFNDLDVMYGQGTIALEIFEDLADVDIIVCPIGGGGLISGISLAAKELNPNIKIIGVQAEGANAMYQSFNSGELKTLDTVNTIADGIAVKIPGDKTFEIIKDYVDEIITVSDAEIADSFIVLTEKHKLLAEASGAASLAALKKLKVKGKKVVSVISGGNIDMVTISSLINSGLVSRGRLFCFSVELPDNPGQLLAISNLLTKANANVIQLEHNQFKAIDRLKNVVLEVTVETNGFQHIDTIKSLLTEGGYSFKQIY</sequence>
<comment type="cofactor">
    <cofactor evidence="2 13">
        <name>pyridoxal 5'-phosphate</name>
        <dbReference type="ChEBI" id="CHEBI:597326"/>
    </cofactor>
</comment>
<evidence type="ECO:0000256" key="3">
    <source>
        <dbReference type="ARBA" id="ARBA00004958"/>
    </source>
</evidence>
<dbReference type="FunFam" id="3.40.50.1100:FF:000007">
    <property type="entry name" value="L-threonine dehydratase catabolic TdcB"/>
    <property type="match status" value="1"/>
</dbReference>
<dbReference type="GO" id="GO:0004794">
    <property type="term" value="F:threonine deaminase activity"/>
    <property type="evidence" value="ECO:0007669"/>
    <property type="project" value="UniProtKB-EC"/>
</dbReference>
<dbReference type="EC" id="4.3.1.19" evidence="6 13"/>
<dbReference type="InterPro" id="IPR001926">
    <property type="entry name" value="TrpB-like_PALP"/>
</dbReference>
<evidence type="ECO:0000256" key="10">
    <source>
        <dbReference type="ARBA" id="ARBA00023239"/>
    </source>
</evidence>
<dbReference type="AlphaFoldDB" id="W6S107"/>
<keyword evidence="8" id="KW-0021">Allosteric enzyme</keyword>
<name>W6S107_9CLOT</name>
<dbReference type="Proteomes" id="UP000019426">
    <property type="component" value="Chromosome M2/40_rep1"/>
</dbReference>
<dbReference type="GO" id="GO:0000166">
    <property type="term" value="F:nucleotide binding"/>
    <property type="evidence" value="ECO:0007669"/>
    <property type="project" value="UniProtKB-KW"/>
</dbReference>
<evidence type="ECO:0000256" key="7">
    <source>
        <dbReference type="ARBA" id="ARBA00022248"/>
    </source>
</evidence>